<accession>A0A170Q9G6</accession>
<protein>
    <submittedName>
        <fullName evidence="1">Uncharacterized protein</fullName>
    </submittedName>
</protein>
<proteinExistence type="predicted"/>
<organism evidence="1">
    <name type="scientific">hydrothermal vent metagenome</name>
    <dbReference type="NCBI Taxonomy" id="652676"/>
    <lineage>
        <taxon>unclassified sequences</taxon>
        <taxon>metagenomes</taxon>
        <taxon>ecological metagenomes</taxon>
    </lineage>
</organism>
<dbReference type="EMBL" id="FAXA01000109">
    <property type="protein sequence ID" value="CUV01643.1"/>
    <property type="molecule type" value="Genomic_DNA"/>
</dbReference>
<name>A0A170Q9G6_9ZZZZ</name>
<evidence type="ECO:0000313" key="1">
    <source>
        <dbReference type="EMBL" id="CUV01643.1"/>
    </source>
</evidence>
<dbReference type="AlphaFoldDB" id="A0A170Q9G6"/>
<gene>
    <name evidence="1" type="ORF">MGWOODY_Clf2624</name>
</gene>
<reference evidence="1" key="1">
    <citation type="submission" date="2015-10" db="EMBL/GenBank/DDBJ databases">
        <authorList>
            <person name="Gilbert D.G."/>
        </authorList>
    </citation>
    <scope>NUCLEOTIDE SEQUENCE</scope>
</reference>
<sequence length="40" mass="4388">MDLDMLLARVFGNCIENSLDIAARINVTQGMDARFICGTV</sequence>